<name>A0A8X7ZRV2_POPTO</name>
<accession>A0A8X7ZRV2</accession>
<evidence type="ECO:0000256" key="5">
    <source>
        <dbReference type="SAM" id="MobiDB-lite"/>
    </source>
</evidence>
<dbReference type="PROSITE" id="PS50888">
    <property type="entry name" value="BHLH"/>
    <property type="match status" value="1"/>
</dbReference>
<evidence type="ECO:0000256" key="3">
    <source>
        <dbReference type="ARBA" id="ARBA00023163"/>
    </source>
</evidence>
<reference evidence="7" key="1">
    <citation type="journal article" date="2020" name="bioRxiv">
        <title>Hybrid origin of Populus tomentosa Carr. identified through genome sequencing and phylogenomic analysis.</title>
        <authorList>
            <person name="An X."/>
            <person name="Gao K."/>
            <person name="Chen Z."/>
            <person name="Li J."/>
            <person name="Yang X."/>
            <person name="Yang X."/>
            <person name="Zhou J."/>
            <person name="Guo T."/>
            <person name="Zhao T."/>
            <person name="Huang S."/>
            <person name="Miao D."/>
            <person name="Khan W.U."/>
            <person name="Rao P."/>
            <person name="Ye M."/>
            <person name="Lei B."/>
            <person name="Liao W."/>
            <person name="Wang J."/>
            <person name="Ji L."/>
            <person name="Li Y."/>
            <person name="Guo B."/>
            <person name="Mustafa N.S."/>
            <person name="Li S."/>
            <person name="Yun Q."/>
            <person name="Keller S.R."/>
            <person name="Mao J."/>
            <person name="Zhang R."/>
            <person name="Strauss S.H."/>
        </authorList>
    </citation>
    <scope>NUCLEOTIDE SEQUENCE</scope>
    <source>
        <strain evidence="7">GM15</strain>
        <tissue evidence="7">Leaf</tissue>
    </source>
</reference>
<keyword evidence="3" id="KW-0804">Transcription</keyword>
<dbReference type="GO" id="GO:0003700">
    <property type="term" value="F:DNA-binding transcription factor activity"/>
    <property type="evidence" value="ECO:0007669"/>
    <property type="project" value="TreeGrafter"/>
</dbReference>
<evidence type="ECO:0000313" key="7">
    <source>
        <dbReference type="EMBL" id="KAG6774071.1"/>
    </source>
</evidence>
<dbReference type="GO" id="GO:0005634">
    <property type="term" value="C:nucleus"/>
    <property type="evidence" value="ECO:0007669"/>
    <property type="project" value="UniProtKB-SubCell"/>
</dbReference>
<evidence type="ECO:0000313" key="8">
    <source>
        <dbReference type="Proteomes" id="UP000886885"/>
    </source>
</evidence>
<evidence type="ECO:0000256" key="1">
    <source>
        <dbReference type="ARBA" id="ARBA00004123"/>
    </source>
</evidence>
<sequence>MDGSGDNNGDLGYQNRVESVMKCPSSGMNTNPFYVSAWDPVVSLSQIGNFGGSSTGSQSEFSNSPFPIVMENPGINNTSHLVHYPSDSGFVELMPKFPGFGSGNFSEMVGSVGLTECGQIVNAGCPPNYKEANNESTAHGAQRQEDQQLSEETTIGALPNGKRRRQVAESNSPFDPNKNAEGEFQKDPSGESSDIAKELDKKKQKIEQNCGANLRGKQVAKQAKHNLQSGEDPKDDYIHVRARRGQATNSHSLAERVRREKISERMRMLQELVPGCNKITGKAVMLDEIINYVQSLQQQVEFLSMKLATVNPELYNDVEKIQSKDILPPRGGNAAILGFSPGINSHQYSHGIFQPGIPGILNSNPQFSPAHHAALDNELQSFFQMGFDSSSAVDSLGPNDTNAFSRAFETRALNVEER</sequence>
<dbReference type="EMBL" id="JAAWWB010000010">
    <property type="protein sequence ID" value="KAG6774071.1"/>
    <property type="molecule type" value="Genomic_DNA"/>
</dbReference>
<dbReference type="Pfam" id="PF00010">
    <property type="entry name" value="HLH"/>
    <property type="match status" value="1"/>
</dbReference>
<comment type="subcellular location">
    <subcellularLocation>
        <location evidence="1">Nucleus</location>
    </subcellularLocation>
</comment>
<proteinExistence type="predicted"/>
<dbReference type="Proteomes" id="UP000886885">
    <property type="component" value="Chromosome 5D"/>
</dbReference>
<dbReference type="SMART" id="SM00353">
    <property type="entry name" value="HLH"/>
    <property type="match status" value="1"/>
</dbReference>
<dbReference type="OrthoDB" id="1609391at2759"/>
<dbReference type="PANTHER" id="PTHR12565:SF312">
    <property type="entry name" value="TRANSCRIPTION FACTOR BHLH74"/>
    <property type="match status" value="1"/>
</dbReference>
<evidence type="ECO:0000256" key="2">
    <source>
        <dbReference type="ARBA" id="ARBA00023015"/>
    </source>
</evidence>
<dbReference type="GO" id="GO:0046983">
    <property type="term" value="F:protein dimerization activity"/>
    <property type="evidence" value="ECO:0007669"/>
    <property type="project" value="InterPro"/>
</dbReference>
<dbReference type="PANTHER" id="PTHR12565">
    <property type="entry name" value="STEROL REGULATORY ELEMENT-BINDING PROTEIN"/>
    <property type="match status" value="1"/>
</dbReference>
<comment type="caution">
    <text evidence="7">The sequence shown here is derived from an EMBL/GenBank/DDBJ whole genome shotgun (WGS) entry which is preliminary data.</text>
</comment>
<dbReference type="CDD" id="cd18919">
    <property type="entry name" value="bHLH_AtBPE_like"/>
    <property type="match status" value="1"/>
</dbReference>
<protein>
    <recommendedName>
        <fullName evidence="6">BHLH domain-containing protein</fullName>
    </recommendedName>
</protein>
<gene>
    <name evidence="7" type="ORF">POTOM_021420</name>
</gene>
<dbReference type="InterPro" id="IPR011598">
    <property type="entry name" value="bHLH_dom"/>
</dbReference>
<feature type="domain" description="BHLH" evidence="6">
    <location>
        <begin position="246"/>
        <end position="296"/>
    </location>
</feature>
<feature type="compositionally biased region" description="Basic and acidic residues" evidence="5">
    <location>
        <begin position="178"/>
        <end position="201"/>
    </location>
</feature>
<dbReference type="InterPro" id="IPR024097">
    <property type="entry name" value="bHLH_ZIP_TF"/>
</dbReference>
<keyword evidence="4" id="KW-0539">Nucleus</keyword>
<dbReference type="AlphaFoldDB" id="A0A8X7ZRV2"/>
<feature type="region of interest" description="Disordered" evidence="5">
    <location>
        <begin position="131"/>
        <end position="234"/>
    </location>
</feature>
<evidence type="ECO:0000256" key="4">
    <source>
        <dbReference type="ARBA" id="ARBA00023242"/>
    </source>
</evidence>
<organism evidence="7 8">
    <name type="scientific">Populus tomentosa</name>
    <name type="common">Chinese white poplar</name>
    <dbReference type="NCBI Taxonomy" id="118781"/>
    <lineage>
        <taxon>Eukaryota</taxon>
        <taxon>Viridiplantae</taxon>
        <taxon>Streptophyta</taxon>
        <taxon>Embryophyta</taxon>
        <taxon>Tracheophyta</taxon>
        <taxon>Spermatophyta</taxon>
        <taxon>Magnoliopsida</taxon>
        <taxon>eudicotyledons</taxon>
        <taxon>Gunneridae</taxon>
        <taxon>Pentapetalae</taxon>
        <taxon>rosids</taxon>
        <taxon>fabids</taxon>
        <taxon>Malpighiales</taxon>
        <taxon>Salicaceae</taxon>
        <taxon>Saliceae</taxon>
        <taxon>Populus</taxon>
    </lineage>
</organism>
<dbReference type="FunFam" id="4.10.280.10:FF:000002">
    <property type="entry name" value="Basic helix-loop-helix transcription factor"/>
    <property type="match status" value="1"/>
</dbReference>
<evidence type="ECO:0000259" key="6">
    <source>
        <dbReference type="PROSITE" id="PS50888"/>
    </source>
</evidence>
<keyword evidence="8" id="KW-1185">Reference proteome</keyword>
<keyword evidence="2" id="KW-0805">Transcription regulation</keyword>